<evidence type="ECO:0000313" key="4">
    <source>
        <dbReference type="Proteomes" id="UP000309038"/>
    </source>
</evidence>
<accession>A0A4S4KUL9</accession>
<reference evidence="3 4" key="1">
    <citation type="submission" date="2019-02" db="EMBL/GenBank/DDBJ databases">
        <title>Genome sequencing of the rare red list fungi Phlebia centrifuga.</title>
        <authorList>
            <person name="Buettner E."/>
            <person name="Kellner H."/>
        </authorList>
    </citation>
    <scope>NUCLEOTIDE SEQUENCE [LARGE SCALE GENOMIC DNA]</scope>
    <source>
        <strain evidence="3 4">DSM 108282</strain>
    </source>
</reference>
<dbReference type="EMBL" id="SGPJ01000006">
    <property type="protein sequence ID" value="THH02439.1"/>
    <property type="molecule type" value="Genomic_DNA"/>
</dbReference>
<comment type="caution">
    <text evidence="3">The sequence shown here is derived from an EMBL/GenBank/DDBJ whole genome shotgun (WGS) entry which is preliminary data.</text>
</comment>
<feature type="transmembrane region" description="Helical" evidence="1">
    <location>
        <begin position="120"/>
        <end position="144"/>
    </location>
</feature>
<dbReference type="PANTHER" id="PTHR40465:SF1">
    <property type="entry name" value="DUF6534 DOMAIN-CONTAINING PROTEIN"/>
    <property type="match status" value="1"/>
</dbReference>
<evidence type="ECO:0000313" key="3">
    <source>
        <dbReference type="EMBL" id="THH02439.1"/>
    </source>
</evidence>
<evidence type="ECO:0000259" key="2">
    <source>
        <dbReference type="Pfam" id="PF20152"/>
    </source>
</evidence>
<proteinExistence type="predicted"/>
<sequence length="177" mass="19617">MSTLIAPPSLNPTLGTVFLANILAAILYGITSLQTYIYYRCNQDGKVLKALATVLICAISDFIVRGIFAYRIWRLSSFKFNWILILTLGFFSLVPIPPSIVLTVECVLDRSFTQLFRFSWAIYTVSGGGLIADIILASTLCVMLSKRRTGFKRTDSVIHTLRLYSISTGALTAYVSV</sequence>
<dbReference type="Proteomes" id="UP000309038">
    <property type="component" value="Unassembled WGS sequence"/>
</dbReference>
<keyword evidence="1" id="KW-1133">Transmembrane helix</keyword>
<keyword evidence="1" id="KW-0812">Transmembrane</keyword>
<keyword evidence="1" id="KW-0472">Membrane</keyword>
<dbReference type="AlphaFoldDB" id="A0A4S4KUL9"/>
<name>A0A4S4KUL9_9APHY</name>
<organism evidence="3 4">
    <name type="scientific">Hermanssonia centrifuga</name>
    <dbReference type="NCBI Taxonomy" id="98765"/>
    <lineage>
        <taxon>Eukaryota</taxon>
        <taxon>Fungi</taxon>
        <taxon>Dikarya</taxon>
        <taxon>Basidiomycota</taxon>
        <taxon>Agaricomycotina</taxon>
        <taxon>Agaricomycetes</taxon>
        <taxon>Polyporales</taxon>
        <taxon>Meruliaceae</taxon>
        <taxon>Hermanssonia</taxon>
    </lineage>
</organism>
<evidence type="ECO:0000256" key="1">
    <source>
        <dbReference type="SAM" id="Phobius"/>
    </source>
</evidence>
<protein>
    <recommendedName>
        <fullName evidence="2">DUF6534 domain-containing protein</fullName>
    </recommendedName>
</protein>
<dbReference type="Pfam" id="PF20152">
    <property type="entry name" value="DUF6534"/>
    <property type="match status" value="1"/>
</dbReference>
<feature type="domain" description="DUF6534" evidence="2">
    <location>
        <begin position="130"/>
        <end position="175"/>
    </location>
</feature>
<feature type="transmembrane region" description="Helical" evidence="1">
    <location>
        <begin position="12"/>
        <end position="30"/>
    </location>
</feature>
<dbReference type="InterPro" id="IPR045339">
    <property type="entry name" value="DUF6534"/>
</dbReference>
<feature type="transmembrane region" description="Helical" evidence="1">
    <location>
        <begin position="50"/>
        <end position="68"/>
    </location>
</feature>
<keyword evidence="4" id="KW-1185">Reference proteome</keyword>
<feature type="transmembrane region" description="Helical" evidence="1">
    <location>
        <begin position="80"/>
        <end position="100"/>
    </location>
</feature>
<dbReference type="PANTHER" id="PTHR40465">
    <property type="entry name" value="CHROMOSOME 1, WHOLE GENOME SHOTGUN SEQUENCE"/>
    <property type="match status" value="1"/>
</dbReference>
<gene>
    <name evidence="3" type="ORF">EW026_g420</name>
</gene>